<comment type="caution">
    <text evidence="1">The sequence shown here is derived from an EMBL/GenBank/DDBJ whole genome shotgun (WGS) entry which is preliminary data.</text>
</comment>
<dbReference type="Proteomes" id="UP000234323">
    <property type="component" value="Unassembled WGS sequence"/>
</dbReference>
<keyword evidence="2" id="KW-1185">Reference proteome</keyword>
<dbReference type="AlphaFoldDB" id="A0A2I1H9R6"/>
<name>A0A2I1H9R6_9GLOM</name>
<proteinExistence type="predicted"/>
<gene>
    <name evidence="1" type="ORF">RhiirA4_475215</name>
</gene>
<dbReference type="VEuPathDB" id="FungiDB:RhiirA1_468721"/>
<evidence type="ECO:0000313" key="1">
    <source>
        <dbReference type="EMBL" id="PKY55623.1"/>
    </source>
</evidence>
<reference evidence="1 2" key="1">
    <citation type="submission" date="2015-10" db="EMBL/GenBank/DDBJ databases">
        <title>Genome analyses suggest a sexual origin of heterokaryosis in a supposedly ancient asexual fungus.</title>
        <authorList>
            <person name="Ropars J."/>
            <person name="Sedzielewska K."/>
            <person name="Noel J."/>
            <person name="Charron P."/>
            <person name="Farinelli L."/>
            <person name="Marton T."/>
            <person name="Kruger M."/>
            <person name="Pelin A."/>
            <person name="Brachmann A."/>
            <person name="Corradi N."/>
        </authorList>
    </citation>
    <scope>NUCLEOTIDE SEQUENCE [LARGE SCALE GENOMIC DNA]</scope>
    <source>
        <strain evidence="1 2">A4</strain>
    </source>
</reference>
<sequence length="124" mass="14586">QYYWKSSDDLTHDGKNCKFKTLVKRGTVIKLDQPYSFNFKPESKQTTESFAIYYTQKHNIEGYCDEPGVNRLGILNIDLPDVQLDSRSINFGLTFGQDEIIAFTRNELNRQEHMATFCYPDYYF</sequence>
<feature type="non-terminal residue" evidence="1">
    <location>
        <position position="1"/>
    </location>
</feature>
<protein>
    <submittedName>
        <fullName evidence="1">Uncharacterized protein</fullName>
    </submittedName>
</protein>
<evidence type="ECO:0000313" key="2">
    <source>
        <dbReference type="Proteomes" id="UP000234323"/>
    </source>
</evidence>
<organism evidence="1 2">
    <name type="scientific">Rhizophagus irregularis</name>
    <dbReference type="NCBI Taxonomy" id="588596"/>
    <lineage>
        <taxon>Eukaryota</taxon>
        <taxon>Fungi</taxon>
        <taxon>Fungi incertae sedis</taxon>
        <taxon>Mucoromycota</taxon>
        <taxon>Glomeromycotina</taxon>
        <taxon>Glomeromycetes</taxon>
        <taxon>Glomerales</taxon>
        <taxon>Glomeraceae</taxon>
        <taxon>Rhizophagus</taxon>
    </lineage>
</organism>
<accession>A0A2I1H9R6</accession>
<dbReference type="EMBL" id="LLXI01001906">
    <property type="protein sequence ID" value="PKY55623.1"/>
    <property type="molecule type" value="Genomic_DNA"/>
</dbReference>